<evidence type="ECO:0000313" key="2">
    <source>
        <dbReference type="Proteomes" id="UP000789366"/>
    </source>
</evidence>
<gene>
    <name evidence="1" type="ORF">SPELUC_LOCUS41</name>
</gene>
<name>A0ACA9JXI6_9GLOM</name>
<comment type="caution">
    <text evidence="1">The sequence shown here is derived from an EMBL/GenBank/DDBJ whole genome shotgun (WGS) entry which is preliminary data.</text>
</comment>
<accession>A0ACA9JXI6</accession>
<organism evidence="1 2">
    <name type="scientific">Cetraspora pellucida</name>
    <dbReference type="NCBI Taxonomy" id="1433469"/>
    <lineage>
        <taxon>Eukaryota</taxon>
        <taxon>Fungi</taxon>
        <taxon>Fungi incertae sedis</taxon>
        <taxon>Mucoromycota</taxon>
        <taxon>Glomeromycotina</taxon>
        <taxon>Glomeromycetes</taxon>
        <taxon>Diversisporales</taxon>
        <taxon>Gigasporaceae</taxon>
        <taxon>Cetraspora</taxon>
    </lineage>
</organism>
<protein>
    <submittedName>
        <fullName evidence="1">14223_t:CDS:1</fullName>
    </submittedName>
</protein>
<evidence type="ECO:0000313" key="1">
    <source>
        <dbReference type="EMBL" id="CAG8439217.1"/>
    </source>
</evidence>
<keyword evidence="2" id="KW-1185">Reference proteome</keyword>
<dbReference type="Proteomes" id="UP000789366">
    <property type="component" value="Unassembled WGS sequence"/>
</dbReference>
<proteinExistence type="predicted"/>
<dbReference type="EMBL" id="CAJVPW010000011">
    <property type="protein sequence ID" value="CAG8439217.1"/>
    <property type="molecule type" value="Genomic_DNA"/>
</dbReference>
<reference evidence="1" key="1">
    <citation type="submission" date="2021-06" db="EMBL/GenBank/DDBJ databases">
        <authorList>
            <person name="Kallberg Y."/>
            <person name="Tangrot J."/>
            <person name="Rosling A."/>
        </authorList>
    </citation>
    <scope>NUCLEOTIDE SEQUENCE</scope>
    <source>
        <strain evidence="1">28 12/20/2015</strain>
    </source>
</reference>
<sequence>MPYFLRNLSSEDRAKKVSAKFEAAWKNELSKKNPSLFKALVISFGGPFAFAALFKAVQDMLNFVQPQLLKQIMIFVSSQNDVDKPPTLWGYYIAAMMFLTAILQTMFLQQYFHICAVTGMRARAGLVTIIYKKALRLSNNARQGSTVGEIVNHMSVDTQKIVDLTMYLHIAWSGPLQITIALYFLYQTMGVSAFAGNEILNGIKVIKLYAWESAFLTRIAEVRNNRELSTLKKLGYLASVQNFTWAATPFLVSFATFAVYCMISDKPLTAEVVFVALALFNLLQFPLALFPIVIAAIVEASVAIGRISKFLKAEELDPNAITREQYINTDSNHSKNGDKNGVELISVKNGTFKWSQNSLTPVLEDIDFSVRKGELVAIVGRVGAGKSSLLSALLGEMEKISGEVTIRGYTAYVQQDNITFGLPYDPKFYEEVIEACSLKPDIEILPGGDLTEIGEKGINLSGGQKARISLARAVYARADVYLFDDPLSAVDAHVGKHIFDHVIGPNGLLRTKARVFVTNGIHFLSRTSSLIMLREGRIVEQGHFDTLMKQKQDLHNLIIEYGQQSSEDVEEVQSPDIVETYEIDEANIDTEEISRSPRERRVSVMSLRRRPSLLTAITNKPEVERGKDALILSEDIIKGKVSWDVYKTYMNSCSFSAVVLFVFMLMISQSAQIGDLPFNISS</sequence>